<dbReference type="InterPro" id="IPR000850">
    <property type="entry name" value="Adenylat/UMP-CMP_kin"/>
</dbReference>
<protein>
    <recommendedName>
        <fullName evidence="7">Adenylate kinase</fullName>
    </recommendedName>
</protein>
<proteinExistence type="inferred from homology"/>
<dbReference type="CDD" id="cd01428">
    <property type="entry name" value="ADK"/>
    <property type="match status" value="2"/>
</dbReference>
<evidence type="ECO:0000313" key="5">
    <source>
        <dbReference type="EMBL" id="KAK2184381.1"/>
    </source>
</evidence>
<organism evidence="5 6">
    <name type="scientific">Ridgeia piscesae</name>
    <name type="common">Tubeworm</name>
    <dbReference type="NCBI Taxonomy" id="27915"/>
    <lineage>
        <taxon>Eukaryota</taxon>
        <taxon>Metazoa</taxon>
        <taxon>Spiralia</taxon>
        <taxon>Lophotrochozoa</taxon>
        <taxon>Annelida</taxon>
        <taxon>Polychaeta</taxon>
        <taxon>Sedentaria</taxon>
        <taxon>Canalipalpata</taxon>
        <taxon>Sabellida</taxon>
        <taxon>Siboglinidae</taxon>
        <taxon>Ridgeia</taxon>
    </lineage>
</organism>
<dbReference type="Pfam" id="PF00406">
    <property type="entry name" value="ADK"/>
    <property type="match status" value="2"/>
</dbReference>
<feature type="region of interest" description="Disordered" evidence="4">
    <location>
        <begin position="296"/>
        <end position="368"/>
    </location>
</feature>
<dbReference type="SUPFAM" id="SSF52540">
    <property type="entry name" value="P-loop containing nucleoside triphosphate hydrolases"/>
    <property type="match status" value="3"/>
</dbReference>
<keyword evidence="2" id="KW-0547">Nucleotide-binding</keyword>
<keyword evidence="6" id="KW-1185">Reference proteome</keyword>
<feature type="compositionally biased region" description="Polar residues" evidence="4">
    <location>
        <begin position="328"/>
        <end position="338"/>
    </location>
</feature>
<comment type="caution">
    <text evidence="5">The sequence shown here is derived from an EMBL/GenBank/DDBJ whole genome shotgun (WGS) entry which is preliminary data.</text>
</comment>
<evidence type="ECO:0000256" key="3">
    <source>
        <dbReference type="ARBA" id="ARBA00022777"/>
    </source>
</evidence>
<dbReference type="PRINTS" id="PR00094">
    <property type="entry name" value="ADENYLTKNASE"/>
</dbReference>
<keyword evidence="1" id="KW-0808">Transferase</keyword>
<dbReference type="AlphaFoldDB" id="A0AAD9NXN5"/>
<dbReference type="Proteomes" id="UP001209878">
    <property type="component" value="Unassembled WGS sequence"/>
</dbReference>
<dbReference type="GO" id="GO:0006139">
    <property type="term" value="P:nucleobase-containing compound metabolic process"/>
    <property type="evidence" value="ECO:0007669"/>
    <property type="project" value="InterPro"/>
</dbReference>
<accession>A0AAD9NXN5</accession>
<dbReference type="EMBL" id="JAODUO010000268">
    <property type="protein sequence ID" value="KAK2184381.1"/>
    <property type="molecule type" value="Genomic_DNA"/>
</dbReference>
<dbReference type="PANTHER" id="PTHR23359">
    <property type="entry name" value="NUCLEOTIDE KINASE"/>
    <property type="match status" value="1"/>
</dbReference>
<reference evidence="5" key="1">
    <citation type="journal article" date="2023" name="Mol. Biol. Evol.">
        <title>Third-Generation Sequencing Reveals the Adaptive Role of the Epigenome in Three Deep-Sea Polychaetes.</title>
        <authorList>
            <person name="Perez M."/>
            <person name="Aroh O."/>
            <person name="Sun Y."/>
            <person name="Lan Y."/>
            <person name="Juniper S.K."/>
            <person name="Young C.R."/>
            <person name="Angers B."/>
            <person name="Qian P.Y."/>
        </authorList>
    </citation>
    <scope>NUCLEOTIDE SEQUENCE</scope>
    <source>
        <strain evidence="5">R07B-5</strain>
    </source>
</reference>
<dbReference type="HAMAP" id="MF_00235">
    <property type="entry name" value="Adenylate_kinase_Adk"/>
    <property type="match status" value="2"/>
</dbReference>
<gene>
    <name evidence="5" type="ORF">NP493_268g03045</name>
</gene>
<dbReference type="Gene3D" id="3.40.50.300">
    <property type="entry name" value="P-loop containing nucleotide triphosphate hydrolases"/>
    <property type="match status" value="4"/>
</dbReference>
<feature type="compositionally biased region" description="Pro residues" evidence="4">
    <location>
        <begin position="307"/>
        <end position="318"/>
    </location>
</feature>
<evidence type="ECO:0008006" key="7">
    <source>
        <dbReference type="Google" id="ProtNLM"/>
    </source>
</evidence>
<dbReference type="GO" id="GO:0005524">
    <property type="term" value="F:ATP binding"/>
    <property type="evidence" value="ECO:0007669"/>
    <property type="project" value="InterPro"/>
</dbReference>
<dbReference type="GO" id="GO:0019205">
    <property type="term" value="F:nucleobase-containing compound kinase activity"/>
    <property type="evidence" value="ECO:0007669"/>
    <property type="project" value="InterPro"/>
</dbReference>
<evidence type="ECO:0000256" key="2">
    <source>
        <dbReference type="ARBA" id="ARBA00022741"/>
    </source>
</evidence>
<evidence type="ECO:0000256" key="4">
    <source>
        <dbReference type="SAM" id="MobiDB-lite"/>
    </source>
</evidence>
<dbReference type="InterPro" id="IPR027417">
    <property type="entry name" value="P-loop_NTPase"/>
</dbReference>
<sequence>MTGLMYYRPDDHIDYLLKCLEKVKAENISSINWNLFIDQRRKTPLPPITPNGENGRVQSLSREPSFVTQNTLESMRASPLPPIGSNSHTGSVGTIKIPDCPLVLVMGGPGSGKADQCKFLVDKYKGWVHLSMGGLLRAERKKHGSPNKGWNQIGSLMDSGDMVPENVVLDLLKQNLEKCGSAAGVLIEGFPRTADQAQQYNDLVGRVDLVFVLDSEESTLRESLNQRKRSSGRKDDTVDAIESRLAFFRENTLPVIKHYDDEGRLVIIDGERAKSEVQSDLTTLFENIFFNGSKNAKGTNISHSGQPHPPPSPKPSSPRPGSGRYSRTASRSGSTLSRPASGFSRVDPEPDIEVADTGRKDDMPTCPIIFVMGGPGSGRSEQCEMIVARYPGSVQVSMGEILREQTSRLASSDTKWSTIKRLMDEGNMVPEDVTTELLLPELKKHSSATAIILNGFPRTKEQVELFNASVGGLTTAILLDSDDHHMKKRLRKRRDMSGRTDDAPQAVTNRLTYYKHHTLPVIGYLDGIQQLIVVNTDRDSDDVFVDVSAELDKFMRPSSKPTNLLGVAIKIPDEGRRNDMPPCPIIAIIGVPGGNADEQARKVAEDKFNFTFFSLTDQTVTGSELTAMMSASVGAEGIVLHGSPINQQQVEDFNKYVGGMDGVIVIDCGEEYSVSTRGVDTATVKQYKKNVLPVLAHYDDFGKLTVVNGERSGSEIFDDLSKAIEEILAKKKTFGVTSKSSDSSLERIEVNVPDQGRQPGLPTNLIVAVIGGPNSATDSQCKQVTEKFPGSVHVAAQGMSGTELETELKKTTDAKLVVIEGYPQSKQQLEEFNKQIGGLSRVIVIDSCEMHLKTSGADADAIKAYSKNTLPVLAYIEDMGKLDVVSSCYSIH</sequence>
<evidence type="ECO:0000256" key="1">
    <source>
        <dbReference type="ARBA" id="ARBA00022679"/>
    </source>
</evidence>
<keyword evidence="3" id="KW-0418">Kinase</keyword>
<evidence type="ECO:0000313" key="6">
    <source>
        <dbReference type="Proteomes" id="UP001209878"/>
    </source>
</evidence>
<name>A0AAD9NXN5_RIDPI</name>